<evidence type="ECO:0000256" key="5">
    <source>
        <dbReference type="ARBA" id="ARBA00023002"/>
    </source>
</evidence>
<evidence type="ECO:0000256" key="3">
    <source>
        <dbReference type="ARBA" id="ARBA00022723"/>
    </source>
</evidence>
<evidence type="ECO:0000256" key="2">
    <source>
        <dbReference type="ARBA" id="ARBA00007769"/>
    </source>
</evidence>
<dbReference type="FunFam" id="3.40.718.10:FF:000019">
    <property type="entry name" value="Homoisocitrate dehydrogenase"/>
    <property type="match status" value="1"/>
</dbReference>
<reference evidence="9" key="1">
    <citation type="journal article" date="2020" name="mSystems">
        <title>Genome- and Community-Level Interaction Insights into Carbon Utilization and Element Cycling Functions of Hydrothermarchaeota in Hydrothermal Sediment.</title>
        <authorList>
            <person name="Zhou Z."/>
            <person name="Liu Y."/>
            <person name="Xu W."/>
            <person name="Pan J."/>
            <person name="Luo Z.H."/>
            <person name="Li M."/>
        </authorList>
    </citation>
    <scope>NUCLEOTIDE SEQUENCE [LARGE SCALE GENOMIC DNA]</scope>
    <source>
        <strain evidence="9">SpSt-613</strain>
        <strain evidence="8">SpSt-669</strain>
    </source>
</reference>
<evidence type="ECO:0000256" key="1">
    <source>
        <dbReference type="ARBA" id="ARBA00001946"/>
    </source>
</evidence>
<dbReference type="EMBL" id="DTCM01000019">
    <property type="protein sequence ID" value="HGL40362.1"/>
    <property type="molecule type" value="Genomic_DNA"/>
</dbReference>
<keyword evidence="6" id="KW-0520">NAD</keyword>
<evidence type="ECO:0000313" key="8">
    <source>
        <dbReference type="EMBL" id="HGL40362.1"/>
    </source>
</evidence>
<dbReference type="PANTHER" id="PTHR11835">
    <property type="entry name" value="DECARBOXYLATING DEHYDROGENASES-ISOCITRATE, ISOPROPYLMALATE, TARTRATE"/>
    <property type="match status" value="1"/>
</dbReference>
<evidence type="ECO:0000259" key="7">
    <source>
        <dbReference type="SMART" id="SM01329"/>
    </source>
</evidence>
<keyword evidence="3" id="KW-0479">Metal-binding</keyword>
<dbReference type="InterPro" id="IPR024084">
    <property type="entry name" value="IsoPropMal-DH-like_dom"/>
</dbReference>
<dbReference type="GO" id="GO:0046872">
    <property type="term" value="F:metal ion binding"/>
    <property type="evidence" value="ECO:0007669"/>
    <property type="project" value="UniProtKB-KW"/>
</dbReference>
<dbReference type="Gene3D" id="3.40.718.10">
    <property type="entry name" value="Isopropylmalate Dehydrogenase"/>
    <property type="match status" value="1"/>
</dbReference>
<dbReference type="PANTHER" id="PTHR11835:SF77">
    <property type="entry name" value="ISOCITRATE_ISOPROPYLMALATE DEHYDROGENASE FAMILY PROTEIN"/>
    <property type="match status" value="1"/>
</dbReference>
<comment type="cofactor">
    <cofactor evidence="1">
        <name>Mg(2+)</name>
        <dbReference type="ChEBI" id="CHEBI:18420"/>
    </cofactor>
</comment>
<protein>
    <submittedName>
        <fullName evidence="9">Isocitrate/isopropylmalate dehydrogenase family protein</fullName>
    </submittedName>
</protein>
<dbReference type="SMART" id="SM01329">
    <property type="entry name" value="Iso_dh"/>
    <property type="match status" value="1"/>
</dbReference>
<comment type="caution">
    <text evidence="9">The sequence shown here is derived from an EMBL/GenBank/DDBJ whole genome shotgun (WGS) entry which is preliminary data.</text>
</comment>
<dbReference type="GO" id="GO:0004449">
    <property type="term" value="F:isocitrate dehydrogenase (NAD+) activity"/>
    <property type="evidence" value="ECO:0007669"/>
    <property type="project" value="TreeGrafter"/>
</dbReference>
<dbReference type="Pfam" id="PF00180">
    <property type="entry name" value="Iso_dh"/>
    <property type="match status" value="1"/>
</dbReference>
<gene>
    <name evidence="9" type="ORF">ENT82_03240</name>
    <name evidence="8" type="ORF">ENU43_01665</name>
</gene>
<dbReference type="GO" id="GO:0006102">
    <property type="term" value="P:isocitrate metabolic process"/>
    <property type="evidence" value="ECO:0007669"/>
    <property type="project" value="TreeGrafter"/>
</dbReference>
<organism evidence="9">
    <name type="scientific">Caldiarchaeum subterraneum</name>
    <dbReference type="NCBI Taxonomy" id="311458"/>
    <lineage>
        <taxon>Archaea</taxon>
        <taxon>Nitrososphaerota</taxon>
        <taxon>Candidatus Caldarchaeales</taxon>
        <taxon>Candidatus Caldarchaeaceae</taxon>
        <taxon>Candidatus Caldarchaeum</taxon>
    </lineage>
</organism>
<evidence type="ECO:0000256" key="6">
    <source>
        <dbReference type="ARBA" id="ARBA00023027"/>
    </source>
</evidence>
<sequence>MRKVVLIKGDGTGPELAAALKKVLDAVSPPLEVIECEAGSEWWMKHGGNSMIPAETWEAIRSSDACFKSPTTTPPDPNAPRSVAVSIRQAMDLYANIRPIKTFKGAESPLSSIFGPFDFVCVREATEGLYSGLEHRLSDDVSIAIRKITRRGSERIARWAFKIAAERNWSKVIVITKRNILRITDGVFWEAVETVAKEFPGISYEEYYIDNMSQQLIKNPDRFNQNVLLSTNLFMDVLSEAAAGLVGNIGMVYAANIGDRYAMFEPAHGSAPKYKGMDRVNPTATILAGAWMLKYLGLTKYGEAIEKATEQVIAEHKVVTVDLGGTAKTSEMAAEIAKKAAQIIS</sequence>
<keyword evidence="4" id="KW-0460">Magnesium</keyword>
<keyword evidence="5" id="KW-0560">Oxidoreductase</keyword>
<evidence type="ECO:0000256" key="4">
    <source>
        <dbReference type="ARBA" id="ARBA00022842"/>
    </source>
</evidence>
<dbReference type="EMBL" id="DTAD01000034">
    <property type="protein sequence ID" value="HGN90128.1"/>
    <property type="molecule type" value="Genomic_DNA"/>
</dbReference>
<feature type="domain" description="Isopropylmalate dehydrogenase-like" evidence="7">
    <location>
        <begin position="3"/>
        <end position="336"/>
    </location>
</feature>
<comment type="similarity">
    <text evidence="2">Belongs to the isocitrate and isopropylmalate dehydrogenases family.</text>
</comment>
<evidence type="ECO:0000313" key="9">
    <source>
        <dbReference type="EMBL" id="HGN90128.1"/>
    </source>
</evidence>
<dbReference type="GO" id="GO:0006099">
    <property type="term" value="P:tricarboxylic acid cycle"/>
    <property type="evidence" value="ECO:0007669"/>
    <property type="project" value="TreeGrafter"/>
</dbReference>
<proteinExistence type="inferred from homology"/>
<dbReference type="AlphaFoldDB" id="A0A7C4I5N1"/>
<name>A0A7C4I5N1_CALS0</name>
<dbReference type="SUPFAM" id="SSF53659">
    <property type="entry name" value="Isocitrate/Isopropylmalate dehydrogenase-like"/>
    <property type="match status" value="1"/>
</dbReference>
<dbReference type="GO" id="GO:0019298">
    <property type="term" value="P:coenzyme B biosynthetic process"/>
    <property type="evidence" value="ECO:0007669"/>
    <property type="project" value="UniProtKB-ARBA"/>
</dbReference>
<accession>A0A7C4I5N1</accession>